<name>A0A3B0PCP5_MYCSY</name>
<accession>A0A3B0PCP5</accession>
<dbReference type="AlphaFoldDB" id="A0A3B0PCP5"/>
<organism evidence="1 2">
    <name type="scientific">Mycoplasmopsis synoviae</name>
    <name type="common">Mycoplasma synoviae</name>
    <dbReference type="NCBI Taxonomy" id="2109"/>
    <lineage>
        <taxon>Bacteria</taxon>
        <taxon>Bacillati</taxon>
        <taxon>Mycoplasmatota</taxon>
        <taxon>Mycoplasmoidales</taxon>
        <taxon>Metamycoplasmataceae</taxon>
        <taxon>Mycoplasmopsis</taxon>
    </lineage>
</organism>
<reference evidence="2" key="1">
    <citation type="submission" date="2018-06" db="EMBL/GenBank/DDBJ databases">
        <authorList>
            <consortium name="Pathogen Informatics"/>
        </authorList>
    </citation>
    <scope>NUCLEOTIDE SEQUENCE [LARGE SCALE GENOMIC DNA]</scope>
    <source>
        <strain evidence="2">NCTC10124</strain>
    </source>
</reference>
<dbReference type="EMBL" id="LS991953">
    <property type="protein sequence ID" value="SYV93687.1"/>
    <property type="molecule type" value="Genomic_DNA"/>
</dbReference>
<evidence type="ECO:0000313" key="2">
    <source>
        <dbReference type="Proteomes" id="UP000259328"/>
    </source>
</evidence>
<gene>
    <name evidence="1" type="ORF">NCTC10124_01444</name>
</gene>
<protein>
    <submittedName>
        <fullName evidence="1">Uncharacterized protein</fullName>
    </submittedName>
</protein>
<sequence>MAHKLISYYTVSDDSTKTLKVLRPYQYHAVSSICKKLIDLLEQRKSNLSKTEDFRKGGFIW</sequence>
<proteinExistence type="predicted"/>
<dbReference type="Proteomes" id="UP000259328">
    <property type="component" value="Chromosome"/>
</dbReference>
<evidence type="ECO:0000313" key="1">
    <source>
        <dbReference type="EMBL" id="SYV93687.1"/>
    </source>
</evidence>
<feature type="non-terminal residue" evidence="1">
    <location>
        <position position="61"/>
    </location>
</feature>